<dbReference type="Proteomes" id="UP000076842">
    <property type="component" value="Unassembled WGS sequence"/>
</dbReference>
<evidence type="ECO:0000313" key="1">
    <source>
        <dbReference type="EMBL" id="KZT57641.1"/>
    </source>
</evidence>
<organism evidence="1 2">
    <name type="scientific">Calocera cornea HHB12733</name>
    <dbReference type="NCBI Taxonomy" id="1353952"/>
    <lineage>
        <taxon>Eukaryota</taxon>
        <taxon>Fungi</taxon>
        <taxon>Dikarya</taxon>
        <taxon>Basidiomycota</taxon>
        <taxon>Agaricomycotina</taxon>
        <taxon>Dacrymycetes</taxon>
        <taxon>Dacrymycetales</taxon>
        <taxon>Dacrymycetaceae</taxon>
        <taxon>Calocera</taxon>
    </lineage>
</organism>
<dbReference type="InParanoid" id="A0A165G5Z3"/>
<dbReference type="AlphaFoldDB" id="A0A165G5Z3"/>
<accession>A0A165G5Z3</accession>
<proteinExistence type="predicted"/>
<evidence type="ECO:0000313" key="2">
    <source>
        <dbReference type="Proteomes" id="UP000076842"/>
    </source>
</evidence>
<sequence length="249" mass="27411">MTMSNPSRSSSRSSSANINSEPLRSLRNLYRQAARAFLSRSPSVATYLEKAFALLPAPDDHDSARESAALEQQRIKWDVLRLTWEASIYPTHGLVNGCANGKGKGKERENGHGISNGDGKVEAHADMDLLALPPATLLPALHARSLVLFTPSTLKASSSHLPAEVLLALVLFAVKLGMYPVARDWVELWWVVRGSADPEGEDEIKGRRKIRDTMALRVLPGMRDWESARGWAEGEQDLELQEASVPLNH</sequence>
<dbReference type="EMBL" id="KV423960">
    <property type="protein sequence ID" value="KZT57641.1"/>
    <property type="molecule type" value="Genomic_DNA"/>
</dbReference>
<dbReference type="OrthoDB" id="3981028at2759"/>
<name>A0A165G5Z3_9BASI</name>
<gene>
    <name evidence="1" type="ORF">CALCODRAFT_272182</name>
</gene>
<protein>
    <submittedName>
        <fullName evidence="1">Uncharacterized protein</fullName>
    </submittedName>
</protein>
<reference evidence="1 2" key="1">
    <citation type="journal article" date="2016" name="Mol. Biol. Evol.">
        <title>Comparative Genomics of Early-Diverging Mushroom-Forming Fungi Provides Insights into the Origins of Lignocellulose Decay Capabilities.</title>
        <authorList>
            <person name="Nagy L.G."/>
            <person name="Riley R."/>
            <person name="Tritt A."/>
            <person name="Adam C."/>
            <person name="Daum C."/>
            <person name="Floudas D."/>
            <person name="Sun H."/>
            <person name="Yadav J.S."/>
            <person name="Pangilinan J."/>
            <person name="Larsson K.H."/>
            <person name="Matsuura K."/>
            <person name="Barry K."/>
            <person name="Labutti K."/>
            <person name="Kuo R."/>
            <person name="Ohm R.A."/>
            <person name="Bhattacharya S.S."/>
            <person name="Shirouzu T."/>
            <person name="Yoshinaga Y."/>
            <person name="Martin F.M."/>
            <person name="Grigoriev I.V."/>
            <person name="Hibbett D.S."/>
        </authorList>
    </citation>
    <scope>NUCLEOTIDE SEQUENCE [LARGE SCALE GENOMIC DNA]</scope>
    <source>
        <strain evidence="1 2">HHB12733</strain>
    </source>
</reference>
<keyword evidence="2" id="KW-1185">Reference proteome</keyword>
<dbReference type="STRING" id="1353952.A0A165G5Z3"/>